<keyword evidence="2" id="KW-0378">Hydrolase</keyword>
<dbReference type="OrthoDB" id="70994at2"/>
<keyword evidence="2" id="KW-0255">Endonuclease</keyword>
<comment type="caution">
    <text evidence="2">The sequence shown here is derived from an EMBL/GenBank/DDBJ whole genome shotgun (WGS) entry which is preliminary data.</text>
</comment>
<proteinExistence type="predicted"/>
<dbReference type="Gene3D" id="3.90.75.20">
    <property type="match status" value="1"/>
</dbReference>
<gene>
    <name evidence="2" type="ORF">D3875_15485</name>
</gene>
<dbReference type="InterPro" id="IPR003615">
    <property type="entry name" value="HNH_nuc"/>
</dbReference>
<evidence type="ECO:0000313" key="3">
    <source>
        <dbReference type="Proteomes" id="UP000286287"/>
    </source>
</evidence>
<protein>
    <submittedName>
        <fullName evidence="2">HNH endonuclease</fullName>
    </submittedName>
</protein>
<dbReference type="GO" id="GO:0004519">
    <property type="term" value="F:endonuclease activity"/>
    <property type="evidence" value="ECO:0007669"/>
    <property type="project" value="UniProtKB-KW"/>
</dbReference>
<evidence type="ECO:0000259" key="1">
    <source>
        <dbReference type="Pfam" id="PF13392"/>
    </source>
</evidence>
<accession>A0A418V9G4</accession>
<dbReference type="AlphaFoldDB" id="A0A418V9G4"/>
<dbReference type="EMBL" id="QYUJ01000014">
    <property type="protein sequence ID" value="RJF72733.1"/>
    <property type="molecule type" value="Genomic_DNA"/>
</dbReference>
<dbReference type="Proteomes" id="UP000286287">
    <property type="component" value="Unassembled WGS sequence"/>
</dbReference>
<reference evidence="2 3" key="1">
    <citation type="submission" date="2018-09" db="EMBL/GenBank/DDBJ databases">
        <authorList>
            <person name="Zhu H."/>
        </authorList>
    </citation>
    <scope>NUCLEOTIDE SEQUENCE [LARGE SCALE GENOMIC DNA]</scope>
    <source>
        <strain evidence="2 3">K2S05-167</strain>
    </source>
</reference>
<dbReference type="Pfam" id="PF13392">
    <property type="entry name" value="HNH_3"/>
    <property type="match status" value="1"/>
</dbReference>
<feature type="domain" description="HNH nuclease" evidence="1">
    <location>
        <begin position="6"/>
        <end position="38"/>
    </location>
</feature>
<organism evidence="2 3">
    <name type="scientific">Deinococcus cavernae</name>
    <dbReference type="NCBI Taxonomy" id="2320857"/>
    <lineage>
        <taxon>Bacteria</taxon>
        <taxon>Thermotogati</taxon>
        <taxon>Deinococcota</taxon>
        <taxon>Deinococci</taxon>
        <taxon>Deinococcales</taxon>
        <taxon>Deinococcaceae</taxon>
        <taxon>Deinococcus</taxon>
    </lineage>
</organism>
<keyword evidence="3" id="KW-1185">Reference proteome</keyword>
<name>A0A418V9G4_9DEIO</name>
<keyword evidence="2" id="KW-0540">Nuclease</keyword>
<evidence type="ECO:0000313" key="2">
    <source>
        <dbReference type="EMBL" id="RJF72733.1"/>
    </source>
</evidence>
<sequence>MLAAEFLGRPLLAGEIVHHRDGDSTNNTRENLLVLPSQACHAHIEAVLRREQRGQPFLFPELLRGVRREASGTLFDNVLP</sequence>